<dbReference type="Proteomes" id="UP000515121">
    <property type="component" value="Unplaced"/>
</dbReference>
<reference evidence="3" key="1">
    <citation type="submission" date="2025-08" db="UniProtKB">
        <authorList>
            <consortium name="RefSeq"/>
        </authorList>
    </citation>
    <scope>IDENTIFICATION</scope>
    <source>
        <tissue evidence="3">Fruit stalk</tissue>
    </source>
</reference>
<dbReference type="GeneID" id="111311717"/>
<feature type="region of interest" description="Disordered" evidence="1">
    <location>
        <begin position="1"/>
        <end position="95"/>
    </location>
</feature>
<feature type="compositionally biased region" description="Polar residues" evidence="1">
    <location>
        <begin position="42"/>
        <end position="55"/>
    </location>
</feature>
<dbReference type="GO" id="GO:0009785">
    <property type="term" value="P:blue light signaling pathway"/>
    <property type="evidence" value="ECO:0007669"/>
    <property type="project" value="InterPro"/>
</dbReference>
<evidence type="ECO:0000313" key="2">
    <source>
        <dbReference type="Proteomes" id="UP000515121"/>
    </source>
</evidence>
<dbReference type="OrthoDB" id="672067at2759"/>
<dbReference type="PANTHER" id="PTHR34207:SF2">
    <property type="entry name" value="PROTEIN BIC1"/>
    <property type="match status" value="1"/>
</dbReference>
<dbReference type="AlphaFoldDB" id="A0A6P6AQK8"/>
<proteinExistence type="predicted"/>
<name>A0A6P6AQK8_DURZI</name>
<protein>
    <submittedName>
        <fullName evidence="3">Protein BIC1 isoform X1</fullName>
    </submittedName>
</protein>
<feature type="compositionally biased region" description="Basic and acidic residues" evidence="1">
    <location>
        <begin position="16"/>
        <end position="39"/>
    </location>
</feature>
<dbReference type="KEGG" id="dzi:111311717"/>
<sequence length="193" mass="21498">MNVEPTKMTLQSPVQHSDERAPQVPEEPDKSQEPEDVFHVETGSSGLETCPYSSDGNDRAINNEGDSLCNKSSSAPAAVDEVSKEEMRAEELLEEDSERERLKRHRIEVAGRVWIPDIWGQEELLKDWIDCSSFDASLIPTAIMSARAALVEEGRRTNSGGFRIENRLENATCEVSQCHDYHRGDGAPTLGKK</sequence>
<evidence type="ECO:0000313" key="3">
    <source>
        <dbReference type="RefSeq" id="XP_022767078.1"/>
    </source>
</evidence>
<evidence type="ECO:0000256" key="1">
    <source>
        <dbReference type="SAM" id="MobiDB-lite"/>
    </source>
</evidence>
<keyword evidence="2" id="KW-1185">Reference proteome</keyword>
<dbReference type="CDD" id="cd22645">
    <property type="entry name" value="BIC1_CID"/>
    <property type="match status" value="1"/>
</dbReference>
<dbReference type="InterPro" id="IPR040374">
    <property type="entry name" value="BIC"/>
</dbReference>
<accession>A0A6P6AQK8</accession>
<gene>
    <name evidence="3" type="primary">LOC111311717</name>
</gene>
<feature type="compositionally biased region" description="Basic and acidic residues" evidence="1">
    <location>
        <begin position="81"/>
        <end position="91"/>
    </location>
</feature>
<organism evidence="2 3">
    <name type="scientific">Durio zibethinus</name>
    <name type="common">Durian</name>
    <dbReference type="NCBI Taxonomy" id="66656"/>
    <lineage>
        <taxon>Eukaryota</taxon>
        <taxon>Viridiplantae</taxon>
        <taxon>Streptophyta</taxon>
        <taxon>Embryophyta</taxon>
        <taxon>Tracheophyta</taxon>
        <taxon>Spermatophyta</taxon>
        <taxon>Magnoliopsida</taxon>
        <taxon>eudicotyledons</taxon>
        <taxon>Gunneridae</taxon>
        <taxon>Pentapetalae</taxon>
        <taxon>rosids</taxon>
        <taxon>malvids</taxon>
        <taxon>Malvales</taxon>
        <taxon>Malvaceae</taxon>
        <taxon>Helicteroideae</taxon>
        <taxon>Durio</taxon>
    </lineage>
</organism>
<dbReference type="PANTHER" id="PTHR34207">
    <property type="entry name" value="PROTEIN BIC1"/>
    <property type="match status" value="1"/>
</dbReference>
<dbReference type="RefSeq" id="XP_022767078.1">
    <property type="nucleotide sequence ID" value="XM_022911343.1"/>
</dbReference>